<evidence type="ECO:0000256" key="1">
    <source>
        <dbReference type="SAM" id="SignalP"/>
    </source>
</evidence>
<dbReference type="SUPFAM" id="SSF56925">
    <property type="entry name" value="OMPA-like"/>
    <property type="match status" value="1"/>
</dbReference>
<keyword evidence="3" id="KW-1185">Reference proteome</keyword>
<name>A0A0C2RBX7_9RICK</name>
<feature type="chain" id="PRO_5002166463" evidence="1">
    <location>
        <begin position="23"/>
        <end position="289"/>
    </location>
</feature>
<dbReference type="EMBL" id="JWSW01000076">
    <property type="protein sequence ID" value="KIJ88325.1"/>
    <property type="molecule type" value="Genomic_DNA"/>
</dbReference>
<feature type="signal peptide" evidence="1">
    <location>
        <begin position="1"/>
        <end position="22"/>
    </location>
</feature>
<dbReference type="Gene3D" id="2.40.160.20">
    <property type="match status" value="1"/>
</dbReference>
<organism evidence="2 3">
    <name type="scientific">Rickettsia asembonensis</name>
    <dbReference type="NCBI Taxonomy" id="1068590"/>
    <lineage>
        <taxon>Bacteria</taxon>
        <taxon>Pseudomonadati</taxon>
        <taxon>Pseudomonadota</taxon>
        <taxon>Alphaproteobacteria</taxon>
        <taxon>Rickettsiales</taxon>
        <taxon>Rickettsiaceae</taxon>
        <taxon>Rickettsieae</taxon>
        <taxon>Rickettsia</taxon>
        <taxon>spotted fever group</taxon>
    </lineage>
</organism>
<gene>
    <name evidence="2" type="ORF">SB78_06405</name>
</gene>
<dbReference type="AlphaFoldDB" id="A0A0C2RBX7"/>
<dbReference type="Proteomes" id="UP000031952">
    <property type="component" value="Unassembled WGS sequence"/>
</dbReference>
<sequence>MKKLLLIAAASTALLTSSLSFADCDMNSSVDSSTNLSMSSSMENQWYLKLNAGGVIFDKAKPSNSSVKLKSNTGFTGNIGAGYYIMDNLRTDFTIGIVTNNYMKKSTNVSTSNSTVTTVPSVISAGGQLIINGVVIPGGVLTSGPGGTTTTTTATTVSVKHKPTIVSALLNGYVDFIDVSMFKVFAGAGVGAALVKEKVNISTKTVANNNVISSTNFSGTTKNKTNFAYQLSLGTSFEVAQGVKAELVYSWTDYGKSKTNTKNVAGNKVKFGGTRYKGNNLMAGLRFDM</sequence>
<keyword evidence="1" id="KW-0732">Signal</keyword>
<dbReference type="RefSeq" id="WP_041079516.1">
    <property type="nucleotide sequence ID" value="NZ_JWSW01000076.1"/>
</dbReference>
<proteinExistence type="predicted"/>
<dbReference type="InterPro" id="IPR011250">
    <property type="entry name" value="OMP/PagP_B-barrel"/>
</dbReference>
<reference evidence="2 3" key="1">
    <citation type="submission" date="2014-12" db="EMBL/GenBank/DDBJ databases">
        <title>Whole genome sequence of Candidatus Rickettsia asemboensis strain NMRCii isolated from cat fleas in west Kenya.</title>
        <authorList>
            <person name="Jima D."/>
            <person name="Luce-Fedrow A."/>
            <person name="Yang Y."/>
            <person name="Maina A.N."/>
            <person name="Snesrud E.C."/>
            <person name="Jarman R.G."/>
            <person name="Richards A.L."/>
            <person name="Hang J."/>
        </authorList>
    </citation>
    <scope>NUCLEOTIDE SEQUENCE [LARGE SCALE GENOMIC DNA]</scope>
    <source>
        <strain evidence="2 3">NMRCii</strain>
    </source>
</reference>
<evidence type="ECO:0000313" key="2">
    <source>
        <dbReference type="EMBL" id="KIJ88325.1"/>
    </source>
</evidence>
<protein>
    <submittedName>
        <fullName evidence="2">Adhesin</fullName>
    </submittedName>
</protein>
<accession>A0A0C2RBX7</accession>
<evidence type="ECO:0000313" key="3">
    <source>
        <dbReference type="Proteomes" id="UP000031952"/>
    </source>
</evidence>
<comment type="caution">
    <text evidence="2">The sequence shown here is derived from an EMBL/GenBank/DDBJ whole genome shotgun (WGS) entry which is preliminary data.</text>
</comment>